<protein>
    <submittedName>
        <fullName evidence="1">Uncharacterized protein</fullName>
    </submittedName>
</protein>
<organism evidence="1 2">
    <name type="scientific">Acer negundo</name>
    <name type="common">Box elder</name>
    <dbReference type="NCBI Taxonomy" id="4023"/>
    <lineage>
        <taxon>Eukaryota</taxon>
        <taxon>Viridiplantae</taxon>
        <taxon>Streptophyta</taxon>
        <taxon>Embryophyta</taxon>
        <taxon>Tracheophyta</taxon>
        <taxon>Spermatophyta</taxon>
        <taxon>Magnoliopsida</taxon>
        <taxon>eudicotyledons</taxon>
        <taxon>Gunneridae</taxon>
        <taxon>Pentapetalae</taxon>
        <taxon>rosids</taxon>
        <taxon>malvids</taxon>
        <taxon>Sapindales</taxon>
        <taxon>Sapindaceae</taxon>
        <taxon>Hippocastanoideae</taxon>
        <taxon>Acereae</taxon>
        <taxon>Acer</taxon>
    </lineage>
</organism>
<dbReference type="Proteomes" id="UP001064489">
    <property type="component" value="Chromosome 2"/>
</dbReference>
<gene>
    <name evidence="1" type="ORF">LWI28_007364</name>
</gene>
<sequence>MGTEESVDKSFFLELEYPKKWLSTNTKLNVEWKRIIEADNEAKSSFNAFAYECLPNWIEYDCGDKS</sequence>
<name>A0AAD5IDI1_ACENE</name>
<evidence type="ECO:0000313" key="2">
    <source>
        <dbReference type="Proteomes" id="UP001064489"/>
    </source>
</evidence>
<reference evidence="1" key="1">
    <citation type="journal article" date="2022" name="Plant J.">
        <title>Strategies of tolerance reflected in two North American maple genomes.</title>
        <authorList>
            <person name="McEvoy S.L."/>
            <person name="Sezen U.U."/>
            <person name="Trouern-Trend A."/>
            <person name="McMahon S.M."/>
            <person name="Schaberg P.G."/>
            <person name="Yang J."/>
            <person name="Wegrzyn J.L."/>
            <person name="Swenson N.G."/>
        </authorList>
    </citation>
    <scope>NUCLEOTIDE SEQUENCE</scope>
    <source>
        <strain evidence="1">91603</strain>
    </source>
</reference>
<accession>A0AAD5IDI1</accession>
<comment type="caution">
    <text evidence="1">The sequence shown here is derived from an EMBL/GenBank/DDBJ whole genome shotgun (WGS) entry which is preliminary data.</text>
</comment>
<keyword evidence="2" id="KW-1185">Reference proteome</keyword>
<dbReference type="AlphaFoldDB" id="A0AAD5IDI1"/>
<evidence type="ECO:0000313" key="1">
    <source>
        <dbReference type="EMBL" id="KAI9160353.1"/>
    </source>
</evidence>
<proteinExistence type="predicted"/>
<dbReference type="EMBL" id="JAJSOW010000106">
    <property type="protein sequence ID" value="KAI9160353.1"/>
    <property type="molecule type" value="Genomic_DNA"/>
</dbReference>
<reference evidence="1" key="2">
    <citation type="submission" date="2023-02" db="EMBL/GenBank/DDBJ databases">
        <authorList>
            <person name="Swenson N.G."/>
            <person name="Wegrzyn J.L."/>
            <person name="Mcevoy S.L."/>
        </authorList>
    </citation>
    <scope>NUCLEOTIDE SEQUENCE</scope>
    <source>
        <strain evidence="1">91603</strain>
        <tissue evidence="1">Leaf</tissue>
    </source>
</reference>